<dbReference type="EnsemblPlants" id="PNT70263">
    <property type="protein sequence ID" value="PNT70263"/>
    <property type="gene ID" value="BRADI_2g08836v3"/>
</dbReference>
<sequence length="102" mass="10866">MTRCRDGMWWGPAAARAEGVGAIAAEAVPLAGLPSATDPPLGAPAWRTPGCPRPQSQNSPRRRFRLLHRFAMLWRQRAAASGFCTACQAPAKPQTSTPSIAV</sequence>
<reference evidence="2" key="2">
    <citation type="submission" date="2017-06" db="EMBL/GenBank/DDBJ databases">
        <title>WGS assembly of Brachypodium distachyon.</title>
        <authorList>
            <consortium name="The International Brachypodium Initiative"/>
            <person name="Lucas S."/>
            <person name="Harmon-Smith M."/>
            <person name="Lail K."/>
            <person name="Tice H."/>
            <person name="Grimwood J."/>
            <person name="Bruce D."/>
            <person name="Barry K."/>
            <person name="Shu S."/>
            <person name="Lindquist E."/>
            <person name="Wang M."/>
            <person name="Pitluck S."/>
            <person name="Vogel J.P."/>
            <person name="Garvin D.F."/>
            <person name="Mockler T.C."/>
            <person name="Schmutz J."/>
            <person name="Rokhsar D."/>
            <person name="Bevan M.W."/>
        </authorList>
    </citation>
    <scope>NUCLEOTIDE SEQUENCE</scope>
    <source>
        <strain evidence="2">Bd21</strain>
    </source>
</reference>
<dbReference type="Proteomes" id="UP000008810">
    <property type="component" value="Chromosome 2"/>
</dbReference>
<keyword evidence="4" id="KW-1185">Reference proteome</keyword>
<evidence type="ECO:0000256" key="1">
    <source>
        <dbReference type="SAM" id="MobiDB-lite"/>
    </source>
</evidence>
<proteinExistence type="predicted"/>
<protein>
    <submittedName>
        <fullName evidence="2 3">Uncharacterized protein</fullName>
    </submittedName>
</protein>
<dbReference type="Gramene" id="PNT70263">
    <property type="protein sequence ID" value="PNT70263"/>
    <property type="gene ID" value="BRADI_2g08836v3"/>
</dbReference>
<reference evidence="2 3" key="1">
    <citation type="journal article" date="2010" name="Nature">
        <title>Genome sequencing and analysis of the model grass Brachypodium distachyon.</title>
        <authorList>
            <consortium name="International Brachypodium Initiative"/>
        </authorList>
    </citation>
    <scope>NUCLEOTIDE SEQUENCE [LARGE SCALE GENOMIC DNA]</scope>
    <source>
        <strain evidence="2 3">Bd21</strain>
    </source>
</reference>
<evidence type="ECO:0000313" key="2">
    <source>
        <dbReference type="EMBL" id="PNT70263.1"/>
    </source>
</evidence>
<evidence type="ECO:0000313" key="4">
    <source>
        <dbReference type="Proteomes" id="UP000008810"/>
    </source>
</evidence>
<dbReference type="EMBL" id="CM000881">
    <property type="protein sequence ID" value="PNT70263.1"/>
    <property type="molecule type" value="Genomic_DNA"/>
</dbReference>
<reference evidence="3" key="3">
    <citation type="submission" date="2018-08" db="UniProtKB">
        <authorList>
            <consortium name="EnsemblPlants"/>
        </authorList>
    </citation>
    <scope>IDENTIFICATION</scope>
    <source>
        <strain evidence="3">cv. Bd21</strain>
    </source>
</reference>
<gene>
    <name evidence="2" type="ORF">BRADI_2g08836v3</name>
</gene>
<dbReference type="AlphaFoldDB" id="A0A2K2D7M2"/>
<dbReference type="InParanoid" id="A0A2K2D7M2"/>
<name>A0A2K2D7M2_BRADI</name>
<organism evidence="2">
    <name type="scientific">Brachypodium distachyon</name>
    <name type="common">Purple false brome</name>
    <name type="synonym">Trachynia distachya</name>
    <dbReference type="NCBI Taxonomy" id="15368"/>
    <lineage>
        <taxon>Eukaryota</taxon>
        <taxon>Viridiplantae</taxon>
        <taxon>Streptophyta</taxon>
        <taxon>Embryophyta</taxon>
        <taxon>Tracheophyta</taxon>
        <taxon>Spermatophyta</taxon>
        <taxon>Magnoliopsida</taxon>
        <taxon>Liliopsida</taxon>
        <taxon>Poales</taxon>
        <taxon>Poaceae</taxon>
        <taxon>BOP clade</taxon>
        <taxon>Pooideae</taxon>
        <taxon>Stipodae</taxon>
        <taxon>Brachypodieae</taxon>
        <taxon>Brachypodium</taxon>
    </lineage>
</organism>
<evidence type="ECO:0000313" key="3">
    <source>
        <dbReference type="EnsemblPlants" id="PNT70263"/>
    </source>
</evidence>
<feature type="region of interest" description="Disordered" evidence="1">
    <location>
        <begin position="39"/>
        <end position="60"/>
    </location>
</feature>
<accession>A0A2K2D7M2</accession>